<dbReference type="EMBL" id="JAFBMS010000012">
    <property type="protein sequence ID" value="KAG9347809.1"/>
    <property type="molecule type" value="Genomic_DNA"/>
</dbReference>
<evidence type="ECO:0000313" key="3">
    <source>
        <dbReference type="Proteomes" id="UP000824540"/>
    </source>
</evidence>
<keyword evidence="3" id="KW-1185">Reference proteome</keyword>
<name>A0A8T2P696_9TELE</name>
<evidence type="ECO:0000313" key="2">
    <source>
        <dbReference type="EMBL" id="KAG9347809.1"/>
    </source>
</evidence>
<reference evidence="2" key="1">
    <citation type="thesis" date="2021" institute="BYU ScholarsArchive" country="Provo, UT, USA">
        <title>Applications of and Algorithms for Genome Assembly and Genomic Analyses with an Emphasis on Marine Teleosts.</title>
        <authorList>
            <person name="Pickett B.D."/>
        </authorList>
    </citation>
    <scope>NUCLEOTIDE SEQUENCE</scope>
    <source>
        <strain evidence="2">HI-2016</strain>
    </source>
</reference>
<organism evidence="2 3">
    <name type="scientific">Albula glossodonta</name>
    <name type="common">roundjaw bonefish</name>
    <dbReference type="NCBI Taxonomy" id="121402"/>
    <lineage>
        <taxon>Eukaryota</taxon>
        <taxon>Metazoa</taxon>
        <taxon>Chordata</taxon>
        <taxon>Craniata</taxon>
        <taxon>Vertebrata</taxon>
        <taxon>Euteleostomi</taxon>
        <taxon>Actinopterygii</taxon>
        <taxon>Neopterygii</taxon>
        <taxon>Teleostei</taxon>
        <taxon>Albuliformes</taxon>
        <taxon>Albulidae</taxon>
        <taxon>Albula</taxon>
    </lineage>
</organism>
<gene>
    <name evidence="2" type="ORF">JZ751_003824</name>
</gene>
<comment type="caution">
    <text evidence="2">The sequence shown here is derived from an EMBL/GenBank/DDBJ whole genome shotgun (WGS) entry which is preliminary data.</text>
</comment>
<dbReference type="Proteomes" id="UP000824540">
    <property type="component" value="Unassembled WGS sequence"/>
</dbReference>
<protein>
    <submittedName>
        <fullName evidence="2">Uncharacterized protein</fullName>
    </submittedName>
</protein>
<accession>A0A8T2P696</accession>
<feature type="region of interest" description="Disordered" evidence="1">
    <location>
        <begin position="1"/>
        <end position="30"/>
    </location>
</feature>
<proteinExistence type="predicted"/>
<dbReference type="AlphaFoldDB" id="A0A8T2P696"/>
<evidence type="ECO:0000256" key="1">
    <source>
        <dbReference type="SAM" id="MobiDB-lite"/>
    </source>
</evidence>
<sequence>MVPAFRQNAATSAVRGTPPHSASAKRDGALWSRRPRPWVQQCAALEVKTAERRALEEKPCFLTHQLSTAHRRL</sequence>